<name>A0A367FJ41_9ACTN</name>
<comment type="function">
    <text evidence="8">This protein is a component of the acetyl coenzyme A carboxylase complex; first, biotin carboxylase catalyzes the carboxylation of the carrier protein and then the transcarboxylase transfers the carboxyl group to form malonyl-CoA.</text>
</comment>
<dbReference type="InterPro" id="IPR050709">
    <property type="entry name" value="Biotin_Carboxyl_Carrier/Decarb"/>
</dbReference>
<keyword evidence="12" id="KW-1185">Reference proteome</keyword>
<dbReference type="OrthoDB" id="9811735at2"/>
<evidence type="ECO:0000256" key="7">
    <source>
        <dbReference type="ARBA" id="ARBA00023267"/>
    </source>
</evidence>
<dbReference type="NCBIfam" id="TIGR00531">
    <property type="entry name" value="BCCP"/>
    <property type="match status" value="1"/>
</dbReference>
<dbReference type="PROSITE" id="PS00188">
    <property type="entry name" value="BIOTIN"/>
    <property type="match status" value="1"/>
</dbReference>
<dbReference type="SUPFAM" id="SSF51230">
    <property type="entry name" value="Single hybrid motif"/>
    <property type="match status" value="1"/>
</dbReference>
<proteinExistence type="predicted"/>
<dbReference type="Proteomes" id="UP000253094">
    <property type="component" value="Unassembled WGS sequence"/>
</dbReference>
<dbReference type="PANTHER" id="PTHR45266">
    <property type="entry name" value="OXALOACETATE DECARBOXYLASE ALPHA CHAIN"/>
    <property type="match status" value="1"/>
</dbReference>
<dbReference type="InterPro" id="IPR001249">
    <property type="entry name" value="AcCoA_biotinCC"/>
</dbReference>
<dbReference type="GO" id="GO:0009317">
    <property type="term" value="C:acetyl-CoA carboxylase complex"/>
    <property type="evidence" value="ECO:0007669"/>
    <property type="project" value="InterPro"/>
</dbReference>
<keyword evidence="3 8" id="KW-0444">Lipid biosynthesis</keyword>
<dbReference type="InterPro" id="IPR000089">
    <property type="entry name" value="Biotin_lipoyl"/>
</dbReference>
<sequence>MSEETVDVHEQSNGDGSNADVTLADLRHEVRQLISDVGRPIRRVSLRAGTAVIEVEWESSGAVTEAPAHAQAAAPQQYQAPATGSGPEPAAEPAADRHRIAAPLVGTFYSAPSPGAEPFVNVGDVVQPGRQVAIVEAMKLMNAVTADRAGTVVSVEVSDGEFVEFGQTLIVIEPADGSE</sequence>
<dbReference type="PANTHER" id="PTHR45266:SF3">
    <property type="entry name" value="OXALOACETATE DECARBOXYLASE ALPHA CHAIN"/>
    <property type="match status" value="1"/>
</dbReference>
<dbReference type="AlphaFoldDB" id="A0A367FJ41"/>
<dbReference type="RefSeq" id="WP_114029644.1">
    <property type="nucleotide sequence ID" value="NZ_QOIL01000008.1"/>
</dbReference>
<evidence type="ECO:0000256" key="6">
    <source>
        <dbReference type="ARBA" id="ARBA00023160"/>
    </source>
</evidence>
<dbReference type="GO" id="GO:0006633">
    <property type="term" value="P:fatty acid biosynthetic process"/>
    <property type="evidence" value="ECO:0007669"/>
    <property type="project" value="UniProtKB-UniPathway"/>
</dbReference>
<dbReference type="PROSITE" id="PS50968">
    <property type="entry name" value="BIOTINYL_LIPOYL"/>
    <property type="match status" value="1"/>
</dbReference>
<comment type="caution">
    <text evidence="11">The sequence shown here is derived from an EMBL/GenBank/DDBJ whole genome shotgun (WGS) entry which is preliminary data.</text>
</comment>
<dbReference type="InterPro" id="IPR001882">
    <property type="entry name" value="Biotin_BS"/>
</dbReference>
<keyword evidence="5 8" id="KW-0443">Lipid metabolism</keyword>
<gene>
    <name evidence="11" type="primary">accB</name>
    <name evidence="11" type="ORF">DQ384_16200</name>
</gene>
<evidence type="ECO:0000256" key="2">
    <source>
        <dbReference type="ARBA" id="ARBA00017562"/>
    </source>
</evidence>
<evidence type="ECO:0000256" key="5">
    <source>
        <dbReference type="ARBA" id="ARBA00023098"/>
    </source>
</evidence>
<dbReference type="EMBL" id="QOIL01000008">
    <property type="protein sequence ID" value="RCG30281.1"/>
    <property type="molecule type" value="Genomic_DNA"/>
</dbReference>
<dbReference type="UniPathway" id="UPA00094"/>
<evidence type="ECO:0000256" key="1">
    <source>
        <dbReference type="ARBA" id="ARBA00005194"/>
    </source>
</evidence>
<dbReference type="InterPro" id="IPR011053">
    <property type="entry name" value="Single_hybrid_motif"/>
</dbReference>
<evidence type="ECO:0000256" key="8">
    <source>
        <dbReference type="RuleBase" id="RU364072"/>
    </source>
</evidence>
<evidence type="ECO:0000256" key="4">
    <source>
        <dbReference type="ARBA" id="ARBA00022832"/>
    </source>
</evidence>
<comment type="pathway">
    <text evidence="1 8">Lipid metabolism; fatty acid biosynthesis.</text>
</comment>
<evidence type="ECO:0000256" key="3">
    <source>
        <dbReference type="ARBA" id="ARBA00022516"/>
    </source>
</evidence>
<protein>
    <recommendedName>
        <fullName evidence="2 8">Biotin carboxyl carrier protein of acetyl-CoA carboxylase</fullName>
    </recommendedName>
</protein>
<feature type="compositionally biased region" description="Low complexity" evidence="9">
    <location>
        <begin position="66"/>
        <end position="93"/>
    </location>
</feature>
<accession>A0A367FJ41</accession>
<dbReference type="Pfam" id="PF00364">
    <property type="entry name" value="Biotin_lipoyl"/>
    <property type="match status" value="1"/>
</dbReference>
<feature type="region of interest" description="Disordered" evidence="9">
    <location>
        <begin position="66"/>
        <end position="95"/>
    </location>
</feature>
<organism evidence="11 12">
    <name type="scientific">Sphaerisporangium album</name>
    <dbReference type="NCBI Taxonomy" id="509200"/>
    <lineage>
        <taxon>Bacteria</taxon>
        <taxon>Bacillati</taxon>
        <taxon>Actinomycetota</taxon>
        <taxon>Actinomycetes</taxon>
        <taxon>Streptosporangiales</taxon>
        <taxon>Streptosporangiaceae</taxon>
        <taxon>Sphaerisporangium</taxon>
    </lineage>
</organism>
<dbReference type="GO" id="GO:0003989">
    <property type="term" value="F:acetyl-CoA carboxylase activity"/>
    <property type="evidence" value="ECO:0007669"/>
    <property type="project" value="InterPro"/>
</dbReference>
<keyword evidence="4 8" id="KW-0276">Fatty acid metabolism</keyword>
<keyword evidence="6 8" id="KW-0275">Fatty acid biosynthesis</keyword>
<evidence type="ECO:0000313" key="12">
    <source>
        <dbReference type="Proteomes" id="UP000253094"/>
    </source>
</evidence>
<dbReference type="PRINTS" id="PR01071">
    <property type="entry name" value="ACOABIOTINCC"/>
</dbReference>
<reference evidence="11 12" key="1">
    <citation type="submission" date="2018-06" db="EMBL/GenBank/DDBJ databases">
        <title>Sphaerisporangium craniellae sp. nov., isolated from a marine sponge in the South China Sea.</title>
        <authorList>
            <person name="Li L."/>
        </authorList>
    </citation>
    <scope>NUCLEOTIDE SEQUENCE [LARGE SCALE GENOMIC DNA]</scope>
    <source>
        <strain evidence="11 12">CCTCC AA 208026</strain>
    </source>
</reference>
<dbReference type="Gene3D" id="2.40.50.100">
    <property type="match status" value="1"/>
</dbReference>
<keyword evidence="7 8" id="KW-0092">Biotin</keyword>
<feature type="domain" description="Lipoyl-binding" evidence="10">
    <location>
        <begin position="97"/>
        <end position="173"/>
    </location>
</feature>
<evidence type="ECO:0000313" key="11">
    <source>
        <dbReference type="EMBL" id="RCG30281.1"/>
    </source>
</evidence>
<evidence type="ECO:0000259" key="10">
    <source>
        <dbReference type="PROSITE" id="PS50968"/>
    </source>
</evidence>
<dbReference type="CDD" id="cd06850">
    <property type="entry name" value="biotinyl_domain"/>
    <property type="match status" value="1"/>
</dbReference>
<evidence type="ECO:0000256" key="9">
    <source>
        <dbReference type="SAM" id="MobiDB-lite"/>
    </source>
</evidence>